<dbReference type="PROSITE" id="PS51766">
    <property type="entry name" value="DOCKERIN"/>
    <property type="match status" value="1"/>
</dbReference>
<dbReference type="InterPro" id="IPR003961">
    <property type="entry name" value="FN3_dom"/>
</dbReference>
<dbReference type="InterPro" id="IPR036439">
    <property type="entry name" value="Dockerin_dom_sf"/>
</dbReference>
<dbReference type="InterPro" id="IPR002105">
    <property type="entry name" value="Dockerin_1_rpt"/>
</dbReference>
<feature type="domain" description="F5/8 type C" evidence="4">
    <location>
        <begin position="932"/>
        <end position="1081"/>
    </location>
</feature>
<dbReference type="PANTHER" id="PTHR22762">
    <property type="entry name" value="ALPHA-GLUCOSIDASE"/>
    <property type="match status" value="1"/>
</dbReference>
<dbReference type="InterPro" id="IPR013783">
    <property type="entry name" value="Ig-like_fold"/>
</dbReference>
<dbReference type="PROSITE" id="PS50853">
    <property type="entry name" value="FN3"/>
    <property type="match status" value="1"/>
</dbReference>
<dbReference type="CDD" id="cd06596">
    <property type="entry name" value="GH31_CPE1046"/>
    <property type="match status" value="1"/>
</dbReference>
<dbReference type="PROSITE" id="PS00018">
    <property type="entry name" value="EF_HAND_1"/>
    <property type="match status" value="2"/>
</dbReference>
<dbReference type="SUPFAM" id="SSF49384">
    <property type="entry name" value="Carbohydrate-binding domain"/>
    <property type="match status" value="1"/>
</dbReference>
<dbReference type="Pfam" id="PF13802">
    <property type="entry name" value="Gal_mutarotas_2"/>
    <property type="match status" value="1"/>
</dbReference>
<dbReference type="Pfam" id="PF00963">
    <property type="entry name" value="Cohesin"/>
    <property type="match status" value="1"/>
</dbReference>
<name>A0AAE6TA13_9BACT</name>
<dbReference type="Proteomes" id="UP000642553">
    <property type="component" value="Chromosome"/>
</dbReference>
<dbReference type="Gene3D" id="3.20.20.80">
    <property type="entry name" value="Glycosidases"/>
    <property type="match status" value="1"/>
</dbReference>
<feature type="signal peptide" evidence="3">
    <location>
        <begin position="1"/>
        <end position="30"/>
    </location>
</feature>
<organism evidence="7 8">
    <name type="scientific">Akkermansia massiliensis</name>
    <dbReference type="NCBI Taxonomy" id="2927224"/>
    <lineage>
        <taxon>Bacteria</taxon>
        <taxon>Pseudomonadati</taxon>
        <taxon>Verrucomicrobiota</taxon>
        <taxon>Verrucomicrobiia</taxon>
        <taxon>Verrucomicrobiales</taxon>
        <taxon>Akkermansiaceae</taxon>
        <taxon>Akkermansia</taxon>
    </lineage>
</organism>
<dbReference type="Gene3D" id="2.60.40.1180">
    <property type="entry name" value="Golgi alpha-mannosidase II"/>
    <property type="match status" value="2"/>
</dbReference>
<dbReference type="SUPFAM" id="SSF49265">
    <property type="entry name" value="Fibronectin type III"/>
    <property type="match status" value="1"/>
</dbReference>
<keyword evidence="3" id="KW-0732">Signal</keyword>
<dbReference type="Pfam" id="PF00404">
    <property type="entry name" value="Dockerin_1"/>
    <property type="match status" value="1"/>
</dbReference>
<dbReference type="InterPro" id="IPR002102">
    <property type="entry name" value="Cohesin_dom"/>
</dbReference>
<feature type="region of interest" description="Disordered" evidence="2">
    <location>
        <begin position="1147"/>
        <end position="1179"/>
    </location>
</feature>
<evidence type="ECO:0000313" key="7">
    <source>
        <dbReference type="EMBL" id="QHV62957.1"/>
    </source>
</evidence>
<gene>
    <name evidence="7" type="ORF">DMI76_06070</name>
</gene>
<dbReference type="Gene3D" id="1.10.1330.10">
    <property type="entry name" value="Dockerin domain"/>
    <property type="match status" value="1"/>
</dbReference>
<evidence type="ECO:0000256" key="1">
    <source>
        <dbReference type="ARBA" id="ARBA00007806"/>
    </source>
</evidence>
<dbReference type="GO" id="GO:0000272">
    <property type="term" value="P:polysaccharide catabolic process"/>
    <property type="evidence" value="ECO:0007669"/>
    <property type="project" value="InterPro"/>
</dbReference>
<dbReference type="InterPro" id="IPR013780">
    <property type="entry name" value="Glyco_hydro_b"/>
</dbReference>
<dbReference type="InterPro" id="IPR048395">
    <property type="entry name" value="Glyco_hydro_31_C"/>
</dbReference>
<dbReference type="Gene3D" id="2.60.120.260">
    <property type="entry name" value="Galactose-binding domain-like"/>
    <property type="match status" value="1"/>
</dbReference>
<protein>
    <submittedName>
        <fullName evidence="7">DUF5110 domain-containing protein</fullName>
    </submittedName>
</protein>
<dbReference type="InterPro" id="IPR033403">
    <property type="entry name" value="DUF5110"/>
</dbReference>
<dbReference type="CDD" id="cd14254">
    <property type="entry name" value="Dockerin_II"/>
    <property type="match status" value="1"/>
</dbReference>
<dbReference type="InterPro" id="IPR025887">
    <property type="entry name" value="Glyco_hydro_31_N_dom"/>
</dbReference>
<dbReference type="InterPro" id="IPR016134">
    <property type="entry name" value="Dockerin_dom"/>
</dbReference>
<dbReference type="CDD" id="cd00063">
    <property type="entry name" value="FN3"/>
    <property type="match status" value="1"/>
</dbReference>
<dbReference type="InterPro" id="IPR036116">
    <property type="entry name" value="FN3_sf"/>
</dbReference>
<feature type="chain" id="PRO_5042131567" evidence="3">
    <location>
        <begin position="31"/>
        <end position="1311"/>
    </location>
</feature>
<proteinExistence type="inferred from homology"/>
<evidence type="ECO:0000259" key="6">
    <source>
        <dbReference type="PROSITE" id="PS51766"/>
    </source>
</evidence>
<dbReference type="EMBL" id="CP029701">
    <property type="protein sequence ID" value="QHV62957.1"/>
    <property type="molecule type" value="Genomic_DNA"/>
</dbReference>
<dbReference type="InterPro" id="IPR008965">
    <property type="entry name" value="CBM2/CBM3_carb-bd_dom_sf"/>
</dbReference>
<dbReference type="InterPro" id="IPR017853">
    <property type="entry name" value="GH"/>
</dbReference>
<accession>A0AAE6TA13</accession>
<dbReference type="InterPro" id="IPR011013">
    <property type="entry name" value="Gal_mutarotase_sf_dom"/>
</dbReference>
<dbReference type="Pfam" id="PF21365">
    <property type="entry name" value="Glyco_hydro_31_3rd"/>
    <property type="match status" value="1"/>
</dbReference>
<dbReference type="SUPFAM" id="SSF51445">
    <property type="entry name" value="(Trans)glycosidases"/>
    <property type="match status" value="1"/>
</dbReference>
<evidence type="ECO:0000313" key="8">
    <source>
        <dbReference type="Proteomes" id="UP000642553"/>
    </source>
</evidence>
<dbReference type="Pfam" id="PF00754">
    <property type="entry name" value="F5_F8_type_C"/>
    <property type="match status" value="1"/>
</dbReference>
<dbReference type="GO" id="GO:0004553">
    <property type="term" value="F:hydrolase activity, hydrolyzing O-glycosyl compounds"/>
    <property type="evidence" value="ECO:0007669"/>
    <property type="project" value="InterPro"/>
</dbReference>
<evidence type="ECO:0000256" key="2">
    <source>
        <dbReference type="SAM" id="MobiDB-lite"/>
    </source>
</evidence>
<dbReference type="Pfam" id="PF01055">
    <property type="entry name" value="Glyco_hydro_31_2nd"/>
    <property type="match status" value="1"/>
</dbReference>
<dbReference type="GO" id="GO:0030246">
    <property type="term" value="F:carbohydrate binding"/>
    <property type="evidence" value="ECO:0007669"/>
    <property type="project" value="InterPro"/>
</dbReference>
<dbReference type="SUPFAM" id="SSF51011">
    <property type="entry name" value="Glycosyl hydrolase domain"/>
    <property type="match status" value="1"/>
</dbReference>
<dbReference type="PANTHER" id="PTHR22762:SF166">
    <property type="entry name" value="ALPHA-GLUCOSIDASE"/>
    <property type="match status" value="1"/>
</dbReference>
<dbReference type="CDD" id="cd14752">
    <property type="entry name" value="GH31_N"/>
    <property type="match status" value="1"/>
</dbReference>
<feature type="domain" description="Dockerin" evidence="6">
    <location>
        <begin position="1085"/>
        <end position="1154"/>
    </location>
</feature>
<dbReference type="RefSeq" id="WP_102721148.1">
    <property type="nucleotide sequence ID" value="NZ_CP029701.1"/>
</dbReference>
<sequence>MGNSIDHGMFRKSVLLAFGLSFSFSGLAVAASGELTPEQQVQPVEGARKINPAAVEVLLGKNHRMTFDFYGDNVFRIFRDDKGGIIRDPKAEPEARILADNPRKPVSRLDVDQQGDVVTITTGKIRIEIDKKTSLLKIINLKDNSVVVEQAAPVLFEKGRTSFSLKAKPDEYFYGGGVQNGRFSHKGKVISIENQNSWTDGGVASPTPFYWSTGGYGVMWHTFKKGQYDFGSREKNLVSLSHDENYLDVFFMVNDGPVSLLGDFYQLTGAPVLLPKFAFYQGHLNAYNRDYWKEDEKGILFEDGKRYKESQKDNGGIKESLNGELNNYQFSGRAVVDRYKAHDMPLGWLLPNDGYGAGYGQTDTLDGNIANLKSLADYARKNGVEIGLWTQSDLHPKPEISALLQRDIVKEVRDAGVRVLKTDVAWVGAGYSFGLNGITDVAQIMTYYGNNSRPFIISLDGWAGTQRYAGIWSGDQTGGVWEYIRFHIPTYIGSGLSGQPNICSDMDGIFGGKNPLVNVRDFQWKTFTPMELNMDGWGANEKYPHAFGEPYTSINRWYLKLKSELLPYAYSIAEESVSSLPMIRAMFLEYPNPYTLGKATQYQFLYGPYFLVAPVYQETRADKEGNDVRHGIYLPEGQWIDYFTGDLYEGGKIYNDVDAPLWKLPVFVKNGAIIPMANPSNNVSEINPNLRIYELYPHGNTSFTAYDDDGVTEEYRAGKGVRTLVESRADDKNNVTVTVHPAVGDFNGFQKKKATEFRINVTQKPSSVSAKVGENSVNLAEANSMEDFKSRENVYFYDQAPNLNRFATKGSDFEKKVIAKNPQLLVKLGAADITAAPTVLSVEGFRFEPAEKYRLSSGALTAPSNAVVTEENAAAYTLKPTWDAVPNADFYEIEFGGMLYTTIKGTEFLFEDLEAETPYSFNVRAVNKDGHSAWTAISAKTKANPLEFAIPGIEGETSVENQGNSLTKLFDFKEKDAWHTKYNEKAVPFDLVLDLKTINKLEKFHYVPREDGGNGTLLKGSISYSMDRENWTKAGTFQWDKNGDVKIFNFKDAPTARYIKLNVTEGVGDYGSGREIYVFKVPGTESYLPGDINNDGKIDRNDLTSYINYTGLRKGDSDFEGYISNGDINKNGLIDAYDISVVATQLEDEADQPQEEADKKDEEGDKKEGDGEKKKAAEEAKKKVHVDGKLLLSADKKRYAKGDTVKVTVKGRNLRLVNALSFALPYDPKDLEFVGVEVKNMKKMENLTNDRLHTNGTKALYPTFVNIGDKEPVEGTSELFVLKFKARRDVKFQPKLTDGMVVDKKLNTRKL</sequence>
<dbReference type="PROSITE" id="PS50022">
    <property type="entry name" value="FA58C_3"/>
    <property type="match status" value="1"/>
</dbReference>
<feature type="compositionally biased region" description="Basic and acidic residues" evidence="2">
    <location>
        <begin position="1156"/>
        <end position="1179"/>
    </location>
</feature>
<dbReference type="InterPro" id="IPR000322">
    <property type="entry name" value="Glyco_hydro_31_TIM"/>
</dbReference>
<dbReference type="Gene3D" id="2.60.40.680">
    <property type="match status" value="1"/>
</dbReference>
<dbReference type="SUPFAM" id="SSF63446">
    <property type="entry name" value="Type I dockerin domain"/>
    <property type="match status" value="1"/>
</dbReference>
<evidence type="ECO:0000256" key="3">
    <source>
        <dbReference type="SAM" id="SignalP"/>
    </source>
</evidence>
<dbReference type="InterPro" id="IPR000421">
    <property type="entry name" value="FA58C"/>
</dbReference>
<comment type="similarity">
    <text evidence="1">Belongs to the glycosyl hydrolase 31 family.</text>
</comment>
<dbReference type="Pfam" id="PF17137">
    <property type="entry name" value="DUF5110"/>
    <property type="match status" value="1"/>
</dbReference>
<dbReference type="SUPFAM" id="SSF74650">
    <property type="entry name" value="Galactose mutarotase-like"/>
    <property type="match status" value="1"/>
</dbReference>
<dbReference type="InterPro" id="IPR018247">
    <property type="entry name" value="EF_Hand_1_Ca_BS"/>
</dbReference>
<dbReference type="Gene3D" id="2.60.40.10">
    <property type="entry name" value="Immunoglobulins"/>
    <property type="match status" value="1"/>
</dbReference>
<reference evidence="7" key="1">
    <citation type="submission" date="2018-05" db="EMBL/GenBank/DDBJ databases">
        <title>Complete genome sequnece of Akkermansia muciniphila EB-AMDK-40.</title>
        <authorList>
            <person name="Nam Y.-D."/>
            <person name="Chung W.-H."/>
            <person name="Park Y.S."/>
            <person name="Kang J."/>
        </authorList>
    </citation>
    <scope>NUCLEOTIDE SEQUENCE</scope>
    <source>
        <strain evidence="7">EB-AMDK-40</strain>
    </source>
</reference>
<evidence type="ECO:0000259" key="4">
    <source>
        <dbReference type="PROSITE" id="PS50022"/>
    </source>
</evidence>
<dbReference type="InterPro" id="IPR008979">
    <property type="entry name" value="Galactose-bd-like_sf"/>
</dbReference>
<feature type="domain" description="Fibronectin type-III" evidence="5">
    <location>
        <begin position="862"/>
        <end position="946"/>
    </location>
</feature>
<dbReference type="Gene3D" id="2.60.40.1760">
    <property type="entry name" value="glycosyl hydrolase (family 31)"/>
    <property type="match status" value="1"/>
</dbReference>
<evidence type="ECO:0000259" key="5">
    <source>
        <dbReference type="PROSITE" id="PS50853"/>
    </source>
</evidence>
<dbReference type="SUPFAM" id="SSF49785">
    <property type="entry name" value="Galactose-binding domain-like"/>
    <property type="match status" value="1"/>
</dbReference>